<sequence>MAGSRLEKFGTVFTRVRDLIRAGVIKESERPLWYDVYAAFPPKREPVFQKPASRCRKVKEKMAEILYKEDIIRAKFYEVYGNGPKAFDLSQSNFVSTCQRFVEKYQELEKLGEVDEERLFEETGKALLVEGTILRRRGITGAQQKTFPEAEDRDPVLEMKLQDMLKEKNEQTLQQHPESTQEQVPPPQ</sequence>
<name>H3B5A1_LATCH</name>
<feature type="compositionally biased region" description="Polar residues" evidence="7">
    <location>
        <begin position="171"/>
        <end position="188"/>
    </location>
</feature>
<dbReference type="STRING" id="7897.ENSLACP00000017072"/>
<keyword evidence="3" id="KW-0689">Ribosomal protein</keyword>
<reference evidence="9" key="2">
    <citation type="submission" date="2025-08" db="UniProtKB">
        <authorList>
            <consortium name="Ensembl"/>
        </authorList>
    </citation>
    <scope>IDENTIFICATION</scope>
</reference>
<evidence type="ECO:0000256" key="6">
    <source>
        <dbReference type="ARBA" id="ARBA00035137"/>
    </source>
</evidence>
<dbReference type="PANTHER" id="PTHR15925">
    <property type="entry name" value="MITOCHONDRIAL RIBOSOMAL PROTEIN S23"/>
    <property type="match status" value="1"/>
</dbReference>
<dbReference type="GO" id="GO:0005739">
    <property type="term" value="C:mitochondrion"/>
    <property type="evidence" value="ECO:0007669"/>
    <property type="project" value="InterPro"/>
</dbReference>
<evidence type="ECO:0000313" key="9">
    <source>
        <dbReference type="Ensembl" id="ENSLACP00000017072.1"/>
    </source>
</evidence>
<dbReference type="Bgee" id="ENSLACG00000015044">
    <property type="expression patterns" value="Expressed in pelvic fin and 6 other cell types or tissues"/>
</dbReference>
<protein>
    <recommendedName>
        <fullName evidence="6">Small ribosomal subunit protein mS23</fullName>
    </recommendedName>
</protein>
<evidence type="ECO:0000259" key="8">
    <source>
        <dbReference type="Pfam" id="PF10484"/>
    </source>
</evidence>
<reference evidence="9" key="3">
    <citation type="submission" date="2025-09" db="UniProtKB">
        <authorList>
            <consortium name="Ensembl"/>
        </authorList>
    </citation>
    <scope>IDENTIFICATION</scope>
</reference>
<keyword evidence="10" id="KW-1185">Reference proteome</keyword>
<dbReference type="CTD" id="51649"/>
<proteinExistence type="inferred from homology"/>
<evidence type="ECO:0000256" key="3">
    <source>
        <dbReference type="ARBA" id="ARBA00022980"/>
    </source>
</evidence>
<dbReference type="InParanoid" id="H3B5A1"/>
<dbReference type="OrthoDB" id="10012356at2759"/>
<dbReference type="EMBL" id="AFYH01008349">
    <property type="status" value="NOT_ANNOTATED_CDS"/>
    <property type="molecule type" value="Genomic_DNA"/>
</dbReference>
<dbReference type="Ensembl" id="ENSLACT00000017197.1">
    <property type="protein sequence ID" value="ENSLACP00000017072.1"/>
    <property type="gene ID" value="ENSLACG00000015044.1"/>
</dbReference>
<evidence type="ECO:0000256" key="1">
    <source>
        <dbReference type="ARBA" id="ARBA00004173"/>
    </source>
</evidence>
<evidence type="ECO:0000256" key="2">
    <source>
        <dbReference type="ARBA" id="ARBA00009864"/>
    </source>
</evidence>
<dbReference type="PANTHER" id="PTHR15925:SF2">
    <property type="entry name" value="SMALL RIBOSOMAL SUBUNIT PROTEIN MS23"/>
    <property type="match status" value="1"/>
</dbReference>
<dbReference type="KEGG" id="lcm:102351631"/>
<comment type="subcellular location">
    <subcellularLocation>
        <location evidence="1">Mitochondrion</location>
    </subcellularLocation>
</comment>
<dbReference type="InterPro" id="IPR059242">
    <property type="entry name" value="mS23_dom"/>
</dbReference>
<dbReference type="CDD" id="cd23701">
    <property type="entry name" value="At1g26750"/>
    <property type="match status" value="1"/>
</dbReference>
<dbReference type="RefSeq" id="XP_005987517.1">
    <property type="nucleotide sequence ID" value="XM_005987455.3"/>
</dbReference>
<evidence type="ECO:0000313" key="10">
    <source>
        <dbReference type="Proteomes" id="UP000008672"/>
    </source>
</evidence>
<accession>H3B5A1</accession>
<dbReference type="InterPro" id="IPR023611">
    <property type="entry name" value="mS23_dom_met"/>
</dbReference>
<comment type="similarity">
    <text evidence="2">Belongs to the mitochondrion-specific ribosomal protein mS23 family.</text>
</comment>
<dbReference type="AlphaFoldDB" id="H3B5A1"/>
<reference evidence="10" key="1">
    <citation type="submission" date="2011-08" db="EMBL/GenBank/DDBJ databases">
        <title>The draft genome of Latimeria chalumnae.</title>
        <authorList>
            <person name="Di Palma F."/>
            <person name="Alfoldi J."/>
            <person name="Johnson J."/>
            <person name="Berlin A."/>
            <person name="Gnerre S."/>
            <person name="Jaffe D."/>
            <person name="MacCallum I."/>
            <person name="Young S."/>
            <person name="Walker B.J."/>
            <person name="Lander E."/>
            <person name="Lindblad-Toh K."/>
        </authorList>
    </citation>
    <scope>NUCLEOTIDE SEQUENCE [LARGE SCALE GENOMIC DNA]</scope>
    <source>
        <strain evidence="10">Wild caught</strain>
    </source>
</reference>
<dbReference type="GeneTree" id="ENSGT00390000009030"/>
<feature type="domain" description="Small ribosomal subunit protein mS23 conserved" evidence="8">
    <location>
        <begin position="2"/>
        <end position="130"/>
    </location>
</feature>
<evidence type="ECO:0000256" key="5">
    <source>
        <dbReference type="ARBA" id="ARBA00023274"/>
    </source>
</evidence>
<dbReference type="Pfam" id="PF10484">
    <property type="entry name" value="MRP-S23"/>
    <property type="match status" value="1"/>
</dbReference>
<dbReference type="GO" id="GO:0005840">
    <property type="term" value="C:ribosome"/>
    <property type="evidence" value="ECO:0007669"/>
    <property type="project" value="InterPro"/>
</dbReference>
<dbReference type="OMA" id="TEDKPIW"/>
<evidence type="ECO:0000256" key="4">
    <source>
        <dbReference type="ARBA" id="ARBA00023128"/>
    </source>
</evidence>
<dbReference type="GeneID" id="102351631"/>
<evidence type="ECO:0000256" key="7">
    <source>
        <dbReference type="SAM" id="MobiDB-lite"/>
    </source>
</evidence>
<dbReference type="GO" id="GO:0006412">
    <property type="term" value="P:translation"/>
    <property type="evidence" value="ECO:0007669"/>
    <property type="project" value="InterPro"/>
</dbReference>
<dbReference type="Proteomes" id="UP000008672">
    <property type="component" value="Unassembled WGS sequence"/>
</dbReference>
<feature type="region of interest" description="Disordered" evidence="7">
    <location>
        <begin position="169"/>
        <end position="188"/>
    </location>
</feature>
<gene>
    <name evidence="9" type="primary">MRPS23</name>
</gene>
<dbReference type="InterPro" id="IPR019520">
    <property type="entry name" value="Ribosomal_mS23_met"/>
</dbReference>
<dbReference type="EMBL" id="AFYH01008348">
    <property type="status" value="NOT_ANNOTATED_CDS"/>
    <property type="molecule type" value="Genomic_DNA"/>
</dbReference>
<dbReference type="HOGENOM" id="CLU_113868_0_0_1"/>
<dbReference type="FunCoup" id="H3B5A1">
    <property type="interactions" value="1446"/>
</dbReference>
<dbReference type="GO" id="GO:0003735">
    <property type="term" value="F:structural constituent of ribosome"/>
    <property type="evidence" value="ECO:0007669"/>
    <property type="project" value="InterPro"/>
</dbReference>
<organism evidence="9 10">
    <name type="scientific">Latimeria chalumnae</name>
    <name type="common">Coelacanth</name>
    <dbReference type="NCBI Taxonomy" id="7897"/>
    <lineage>
        <taxon>Eukaryota</taxon>
        <taxon>Metazoa</taxon>
        <taxon>Chordata</taxon>
        <taxon>Craniata</taxon>
        <taxon>Vertebrata</taxon>
        <taxon>Euteleostomi</taxon>
        <taxon>Coelacanthiformes</taxon>
        <taxon>Coelacanthidae</taxon>
        <taxon>Latimeria</taxon>
    </lineage>
</organism>
<dbReference type="eggNOG" id="ENOG502RZIC">
    <property type="taxonomic scope" value="Eukaryota"/>
</dbReference>
<keyword evidence="5" id="KW-0687">Ribonucleoprotein</keyword>
<keyword evidence="4" id="KW-0496">Mitochondrion</keyword>